<sequence>MNNKMTMTFMAIFTSIGVGAQETELKSDGHNHPEHNMANTYLKNENSDLKSGSNRHTDGGKLDSFLGMEEYFKVSGVLGVYSQTMDDQDANIDRDEFSNLYGSLHLETVEWEGFRFGLTGLFNQELNDHNDNYGDYYNQKKAILSEAFLKYNYEQTEFTLGRQGVDWLMLGDYFEGVFIESEAIENFLIRAAWVQKGAVLDPDEVIDYTDLNDSDGVYGTEITYTGIDGLAVTGLYYHAPDAYDIFGGEVFLENEITEDFSNAFLVQYFVTDEKESYDDYPGGDGSIIHINNTVTYRNLSVGAGYIEADEDGGAGSMLNNPWDPFDEDTHTDRPNASTWYVQAEYAVTDDLTLMTIYGESDTDEGNGDAKFKEFDIGLAYQLREDVMVEATYVHLTTTDDADEGFDKLWLNVTYAF</sequence>
<dbReference type="EMBL" id="CP117812">
    <property type="protein sequence ID" value="WDE99230.1"/>
    <property type="molecule type" value="Genomic_DNA"/>
</dbReference>
<reference evidence="2 3" key="1">
    <citation type="submission" date="2023-02" db="EMBL/GenBank/DDBJ databases">
        <title>Genome sequence of Lentisphaera profundi SAORIC-696.</title>
        <authorList>
            <person name="Kim e."/>
            <person name="Cho J.-C."/>
            <person name="Choi A."/>
            <person name="Kang I."/>
        </authorList>
    </citation>
    <scope>NUCLEOTIDE SEQUENCE [LARGE SCALE GENOMIC DNA]</scope>
    <source>
        <strain evidence="2 3">SAORIC-696</strain>
    </source>
</reference>
<dbReference type="Pfam" id="PF13609">
    <property type="entry name" value="Porin_4"/>
    <property type="match status" value="1"/>
</dbReference>
<dbReference type="RefSeq" id="WP_274154090.1">
    <property type="nucleotide sequence ID" value="NZ_CP117812.1"/>
</dbReference>
<dbReference type="InterPro" id="IPR023614">
    <property type="entry name" value="Porin_dom_sf"/>
</dbReference>
<gene>
    <name evidence="2" type="ORF">PQO03_15450</name>
</gene>
<evidence type="ECO:0000313" key="2">
    <source>
        <dbReference type="EMBL" id="WDE99230.1"/>
    </source>
</evidence>
<accession>A0ABY7VYB3</accession>
<dbReference type="Proteomes" id="UP001214250">
    <property type="component" value="Chromosome 2"/>
</dbReference>
<dbReference type="InterPro" id="IPR033900">
    <property type="entry name" value="Gram_neg_porin_domain"/>
</dbReference>
<dbReference type="Gene3D" id="2.40.160.10">
    <property type="entry name" value="Porin"/>
    <property type="match status" value="1"/>
</dbReference>
<proteinExistence type="predicted"/>
<dbReference type="NCBIfam" id="NF033922">
    <property type="entry name" value="opr_porin_1"/>
    <property type="match status" value="1"/>
</dbReference>
<feature type="domain" description="Porin" evidence="1">
    <location>
        <begin position="71"/>
        <end position="399"/>
    </location>
</feature>
<evidence type="ECO:0000313" key="3">
    <source>
        <dbReference type="Proteomes" id="UP001214250"/>
    </source>
</evidence>
<name>A0ABY7VYB3_9BACT</name>
<organism evidence="2 3">
    <name type="scientific">Lentisphaera profundi</name>
    <dbReference type="NCBI Taxonomy" id="1658616"/>
    <lineage>
        <taxon>Bacteria</taxon>
        <taxon>Pseudomonadati</taxon>
        <taxon>Lentisphaerota</taxon>
        <taxon>Lentisphaeria</taxon>
        <taxon>Lentisphaerales</taxon>
        <taxon>Lentisphaeraceae</taxon>
        <taxon>Lentisphaera</taxon>
    </lineage>
</organism>
<dbReference type="SUPFAM" id="SSF56935">
    <property type="entry name" value="Porins"/>
    <property type="match status" value="1"/>
</dbReference>
<keyword evidence="3" id="KW-1185">Reference proteome</keyword>
<evidence type="ECO:0000259" key="1">
    <source>
        <dbReference type="Pfam" id="PF13609"/>
    </source>
</evidence>
<protein>
    <submittedName>
        <fullName evidence="2">Opr family porin</fullName>
    </submittedName>
</protein>